<feature type="transmembrane region" description="Helical" evidence="20">
    <location>
        <begin position="13"/>
        <end position="34"/>
    </location>
</feature>
<dbReference type="GO" id="GO:0005794">
    <property type="term" value="C:Golgi apparatus"/>
    <property type="evidence" value="ECO:0007669"/>
    <property type="project" value="TreeGrafter"/>
</dbReference>
<evidence type="ECO:0000256" key="11">
    <source>
        <dbReference type="ARBA" id="ARBA00022989"/>
    </source>
</evidence>
<keyword evidence="13 18" id="KW-0472">Membrane</keyword>
<accession>A0AAD9IHN8</accession>
<dbReference type="PANTHER" id="PTHR15362:SF4">
    <property type="entry name" value="CDP-DIACYLGLYCEROL--INOSITOL 3-PHOSPHATIDYLTRANSFERASE"/>
    <property type="match status" value="1"/>
</dbReference>
<evidence type="ECO:0000256" key="20">
    <source>
        <dbReference type="SAM" id="Phobius"/>
    </source>
</evidence>
<comment type="catalytic activity">
    <reaction evidence="17 18">
        <text>a CDP-1,2-diacyl-sn-glycerol + myo-inositol = a 1,2-diacyl-sn-glycero-3-phospho-(1D-myo-inositol) + CMP + H(+)</text>
        <dbReference type="Rhea" id="RHEA:11580"/>
        <dbReference type="ChEBI" id="CHEBI:15378"/>
        <dbReference type="ChEBI" id="CHEBI:17268"/>
        <dbReference type="ChEBI" id="CHEBI:57880"/>
        <dbReference type="ChEBI" id="CHEBI:58332"/>
        <dbReference type="ChEBI" id="CHEBI:60377"/>
        <dbReference type="EC" id="2.7.8.11"/>
    </reaction>
</comment>
<evidence type="ECO:0000256" key="9">
    <source>
        <dbReference type="ARBA" id="ARBA00022723"/>
    </source>
</evidence>
<evidence type="ECO:0000256" key="2">
    <source>
        <dbReference type="ARBA" id="ARBA00001946"/>
    </source>
</evidence>
<comment type="caution">
    <text evidence="21">The sequence shown here is derived from an EMBL/GenBank/DDBJ whole genome shotgun (WGS) entry which is preliminary data.</text>
</comment>
<dbReference type="PROSITE" id="PS00379">
    <property type="entry name" value="CDP_ALCOHOL_P_TRANSF"/>
    <property type="match status" value="1"/>
</dbReference>
<dbReference type="PANTHER" id="PTHR15362">
    <property type="entry name" value="PHOSPHATIDYLINOSITOL SYNTHASE"/>
    <property type="match status" value="1"/>
</dbReference>
<comment type="cofactor">
    <cofactor evidence="2">
        <name>Mg(2+)</name>
        <dbReference type="ChEBI" id="CHEBI:18420"/>
    </cofactor>
</comment>
<dbReference type="GO" id="GO:0016020">
    <property type="term" value="C:membrane"/>
    <property type="evidence" value="ECO:0007669"/>
    <property type="project" value="UniProtKB-SubCell"/>
</dbReference>
<evidence type="ECO:0000256" key="8">
    <source>
        <dbReference type="ARBA" id="ARBA00022692"/>
    </source>
</evidence>
<dbReference type="GO" id="GO:0046872">
    <property type="term" value="F:metal ion binding"/>
    <property type="evidence" value="ECO:0007669"/>
    <property type="project" value="UniProtKB-KW"/>
</dbReference>
<dbReference type="EMBL" id="JASFZW010000004">
    <property type="protein sequence ID" value="KAK2078634.1"/>
    <property type="molecule type" value="Genomic_DNA"/>
</dbReference>
<dbReference type="FunFam" id="1.20.120.1760:FF:000003">
    <property type="entry name" value="CDP-diacylglycerol--inositol 3-phosphatidyltransferase"/>
    <property type="match status" value="1"/>
</dbReference>
<keyword evidence="12 18" id="KW-0443">Lipid metabolism</keyword>
<keyword evidence="10" id="KW-0460">Magnesium</keyword>
<protein>
    <recommendedName>
        <fullName evidence="5 18">CDP-diacylglycerol--inositol 3-phosphatidyltransferase</fullName>
        <ecNumber evidence="5 18">2.7.8.11</ecNumber>
    </recommendedName>
</protein>
<gene>
    <name evidence="21" type="ORF">QBZ16_003474</name>
</gene>
<keyword evidence="22" id="KW-1185">Reference proteome</keyword>
<evidence type="ECO:0000313" key="21">
    <source>
        <dbReference type="EMBL" id="KAK2078634.1"/>
    </source>
</evidence>
<keyword evidence="6 18" id="KW-0444">Lipid biosynthesis</keyword>
<evidence type="ECO:0000256" key="14">
    <source>
        <dbReference type="ARBA" id="ARBA00023209"/>
    </source>
</evidence>
<keyword evidence="9" id="KW-0479">Metal-binding</keyword>
<dbReference type="AlphaFoldDB" id="A0AAD9IHN8"/>
<dbReference type="Pfam" id="PF01066">
    <property type="entry name" value="CDP-OH_P_transf"/>
    <property type="match status" value="1"/>
</dbReference>
<evidence type="ECO:0000256" key="1">
    <source>
        <dbReference type="ARBA" id="ARBA00001936"/>
    </source>
</evidence>
<evidence type="ECO:0000256" key="7">
    <source>
        <dbReference type="ARBA" id="ARBA00022679"/>
    </source>
</evidence>
<evidence type="ECO:0000256" key="6">
    <source>
        <dbReference type="ARBA" id="ARBA00022516"/>
    </source>
</evidence>
<keyword evidence="16 18" id="KW-1208">Phospholipid metabolism</keyword>
<evidence type="ECO:0000256" key="10">
    <source>
        <dbReference type="ARBA" id="ARBA00022842"/>
    </source>
</evidence>
<reference evidence="21" key="1">
    <citation type="submission" date="2021-01" db="EMBL/GenBank/DDBJ databases">
        <authorList>
            <person name="Eckstrom K.M.E."/>
        </authorList>
    </citation>
    <scope>NUCLEOTIDE SEQUENCE</scope>
    <source>
        <strain evidence="21">UVCC 0001</strain>
    </source>
</reference>
<evidence type="ECO:0000256" key="16">
    <source>
        <dbReference type="ARBA" id="ARBA00023264"/>
    </source>
</evidence>
<evidence type="ECO:0000256" key="5">
    <source>
        <dbReference type="ARBA" id="ARBA00013212"/>
    </source>
</evidence>
<keyword evidence="11 20" id="KW-1133">Transmembrane helix</keyword>
<dbReference type="InterPro" id="IPR048254">
    <property type="entry name" value="CDP_ALCOHOL_P_TRANSF_CS"/>
</dbReference>
<dbReference type="PIRSF" id="PIRSF000848">
    <property type="entry name" value="CDP_diag_ino_3_P"/>
    <property type="match status" value="1"/>
</dbReference>
<evidence type="ECO:0000256" key="19">
    <source>
        <dbReference type="RuleBase" id="RU003750"/>
    </source>
</evidence>
<evidence type="ECO:0000256" key="4">
    <source>
        <dbReference type="ARBA" id="ARBA00010441"/>
    </source>
</evidence>
<comment type="subcellular location">
    <subcellularLocation>
        <location evidence="3">Membrane</location>
        <topology evidence="3">Multi-pass membrane protein</topology>
    </subcellularLocation>
</comment>
<dbReference type="Gene3D" id="1.20.120.1760">
    <property type="match status" value="1"/>
</dbReference>
<comment type="cofactor">
    <cofactor evidence="1">
        <name>Mn(2+)</name>
        <dbReference type="ChEBI" id="CHEBI:29035"/>
    </cofactor>
</comment>
<evidence type="ECO:0000256" key="15">
    <source>
        <dbReference type="ARBA" id="ARBA00023211"/>
    </source>
</evidence>
<feature type="transmembrane region" description="Helical" evidence="20">
    <location>
        <begin position="145"/>
        <end position="166"/>
    </location>
</feature>
<keyword evidence="15" id="KW-0464">Manganese</keyword>
<evidence type="ECO:0000256" key="13">
    <source>
        <dbReference type="ARBA" id="ARBA00023136"/>
    </source>
</evidence>
<dbReference type="InterPro" id="IPR043130">
    <property type="entry name" value="CDP-OH_PTrfase_TM_dom"/>
</dbReference>
<proteinExistence type="inferred from homology"/>
<keyword evidence="8 20" id="KW-0812">Transmembrane</keyword>
<keyword evidence="7 18" id="KW-0808">Transferase</keyword>
<dbReference type="InterPro" id="IPR000462">
    <property type="entry name" value="CDP-OH_P_trans"/>
</dbReference>
<name>A0AAD9IHN8_PROWI</name>
<evidence type="ECO:0000256" key="3">
    <source>
        <dbReference type="ARBA" id="ARBA00004141"/>
    </source>
</evidence>
<sequence length="242" mass="26973">MPSTSFFGRHDNVYLYVPNLIGYARLAFAFYGFAVASTHPGYMMACYALSFVCDELDGRFARMLGQTSTLGQVLDMVTDRVATSCLLATLCVLYPRWQVLFLALLSLDIFSHWFQMFSTGARGNTTHKDVESRSVVVRFYYRNRIFMGFCCVCCEVLYLALYALAWPRYRALAVGRLPAAAVRLLHPWVAPHVAKALARPISLPVAIAAAAAPGAIIKQFVNVIQLRNAADTLVKLDLEKRA</sequence>
<evidence type="ECO:0000256" key="17">
    <source>
        <dbReference type="ARBA" id="ARBA00050166"/>
    </source>
</evidence>
<dbReference type="EC" id="2.7.8.11" evidence="5 18"/>
<organism evidence="21 22">
    <name type="scientific">Prototheca wickerhamii</name>
    <dbReference type="NCBI Taxonomy" id="3111"/>
    <lineage>
        <taxon>Eukaryota</taxon>
        <taxon>Viridiplantae</taxon>
        <taxon>Chlorophyta</taxon>
        <taxon>core chlorophytes</taxon>
        <taxon>Trebouxiophyceae</taxon>
        <taxon>Chlorellales</taxon>
        <taxon>Chlorellaceae</taxon>
        <taxon>Prototheca</taxon>
    </lineage>
</organism>
<comment type="similarity">
    <text evidence="4 18 19">Belongs to the CDP-alcohol phosphatidyltransferase class-I family.</text>
</comment>
<feature type="transmembrane region" description="Helical" evidence="20">
    <location>
        <begin position="97"/>
        <end position="114"/>
    </location>
</feature>
<dbReference type="Proteomes" id="UP001255856">
    <property type="component" value="Unassembled WGS sequence"/>
</dbReference>
<evidence type="ECO:0000313" key="22">
    <source>
        <dbReference type="Proteomes" id="UP001255856"/>
    </source>
</evidence>
<evidence type="ECO:0000256" key="12">
    <source>
        <dbReference type="ARBA" id="ARBA00023098"/>
    </source>
</evidence>
<keyword evidence="14 18" id="KW-0594">Phospholipid biosynthesis</keyword>
<dbReference type="GO" id="GO:0006661">
    <property type="term" value="P:phosphatidylinositol biosynthetic process"/>
    <property type="evidence" value="ECO:0007669"/>
    <property type="project" value="TreeGrafter"/>
</dbReference>
<dbReference type="InterPro" id="IPR014387">
    <property type="entry name" value="CDP_diag_ino_3_P_euk"/>
</dbReference>
<dbReference type="GO" id="GO:0003881">
    <property type="term" value="F:CDP-diacylglycerol-inositol 3-phosphatidyltransferase activity"/>
    <property type="evidence" value="ECO:0007669"/>
    <property type="project" value="UniProtKB-UniRule"/>
</dbReference>
<evidence type="ECO:0000256" key="18">
    <source>
        <dbReference type="PIRNR" id="PIRNR000848"/>
    </source>
</evidence>